<dbReference type="OrthoDB" id="2960936at2759"/>
<dbReference type="GO" id="GO:0035973">
    <property type="term" value="P:aggrephagy"/>
    <property type="evidence" value="ECO:0007669"/>
    <property type="project" value="TreeGrafter"/>
</dbReference>
<feature type="compositionally biased region" description="Polar residues" evidence="13">
    <location>
        <begin position="309"/>
        <end position="327"/>
    </location>
</feature>
<feature type="region of interest" description="Disordered" evidence="13">
    <location>
        <begin position="637"/>
        <end position="684"/>
    </location>
</feature>
<comment type="similarity">
    <text evidence="3">Belongs to the peptidase C54 family.</text>
</comment>
<dbReference type="AlphaFoldDB" id="A0A9Q5I3G1"/>
<keyword evidence="7" id="KW-0378">Hydrolase</keyword>
<evidence type="ECO:0000256" key="13">
    <source>
        <dbReference type="SAM" id="MobiDB-lite"/>
    </source>
</evidence>
<keyword evidence="6" id="KW-0645">Protease</keyword>
<dbReference type="PANTHER" id="PTHR22624">
    <property type="entry name" value="CYSTEINE PROTEASE ATG4"/>
    <property type="match status" value="1"/>
</dbReference>
<protein>
    <recommendedName>
        <fullName evidence="12">Autophagy-related protein 4</fullName>
    </recommendedName>
</protein>
<feature type="compositionally biased region" description="Low complexity" evidence="13">
    <location>
        <begin position="658"/>
        <end position="668"/>
    </location>
</feature>
<name>A0A9Q5I3G1_SANBA</name>
<dbReference type="GO" id="GO:0034727">
    <property type="term" value="P:piecemeal microautophagy of the nucleus"/>
    <property type="evidence" value="ECO:0007669"/>
    <property type="project" value="TreeGrafter"/>
</dbReference>
<feature type="compositionally biased region" description="Low complexity" evidence="13">
    <location>
        <begin position="60"/>
        <end position="91"/>
    </location>
</feature>
<evidence type="ECO:0000256" key="1">
    <source>
        <dbReference type="ARBA" id="ARBA00004329"/>
    </source>
</evidence>
<dbReference type="PANTHER" id="PTHR22624:SF49">
    <property type="entry name" value="CYSTEINE PROTEASE"/>
    <property type="match status" value="1"/>
</dbReference>
<dbReference type="InterPro" id="IPR005078">
    <property type="entry name" value="Peptidase_C54"/>
</dbReference>
<evidence type="ECO:0000256" key="4">
    <source>
        <dbReference type="ARBA" id="ARBA00022448"/>
    </source>
</evidence>
<evidence type="ECO:0000256" key="6">
    <source>
        <dbReference type="ARBA" id="ARBA00022670"/>
    </source>
</evidence>
<dbReference type="Proteomes" id="UP000757232">
    <property type="component" value="Unassembled WGS sequence"/>
</dbReference>
<dbReference type="InterPro" id="IPR046792">
    <property type="entry name" value="Peptidase_C54_cat"/>
</dbReference>
<feature type="region of interest" description="Disordered" evidence="13">
    <location>
        <begin position="276"/>
        <end position="332"/>
    </location>
</feature>
<comment type="subcellular location">
    <subcellularLocation>
        <location evidence="2">Cytoplasm</location>
    </subcellularLocation>
    <subcellularLocation>
        <location evidence="1">Preautophagosomal structure</location>
    </subcellularLocation>
</comment>
<evidence type="ECO:0000256" key="2">
    <source>
        <dbReference type="ARBA" id="ARBA00004496"/>
    </source>
</evidence>
<feature type="compositionally biased region" description="Polar residues" evidence="13">
    <location>
        <begin position="873"/>
        <end position="890"/>
    </location>
</feature>
<dbReference type="GO" id="GO:0019786">
    <property type="term" value="F:protein-phosphatidylethanolamide deconjugating activity"/>
    <property type="evidence" value="ECO:0007669"/>
    <property type="project" value="InterPro"/>
</dbReference>
<evidence type="ECO:0000256" key="10">
    <source>
        <dbReference type="ARBA" id="ARBA00023006"/>
    </source>
</evidence>
<feature type="compositionally biased region" description="Basic and acidic residues" evidence="13">
    <location>
        <begin position="980"/>
        <end position="990"/>
    </location>
</feature>
<evidence type="ECO:0000256" key="11">
    <source>
        <dbReference type="ARBA" id="ARBA00029362"/>
    </source>
</evidence>
<keyword evidence="9" id="KW-0653">Protein transport</keyword>
<gene>
    <name evidence="15" type="ORF">A7U60_g1994</name>
</gene>
<dbReference type="EMBL" id="LNZH02000117">
    <property type="protein sequence ID" value="OCB90809.1"/>
    <property type="molecule type" value="Genomic_DNA"/>
</dbReference>
<keyword evidence="8" id="KW-0788">Thiol protease</keyword>
<evidence type="ECO:0000313" key="16">
    <source>
        <dbReference type="Proteomes" id="UP000757232"/>
    </source>
</evidence>
<feature type="compositionally biased region" description="Polar residues" evidence="13">
    <location>
        <begin position="645"/>
        <end position="657"/>
    </location>
</feature>
<dbReference type="GO" id="GO:0000045">
    <property type="term" value="P:autophagosome assembly"/>
    <property type="evidence" value="ECO:0007669"/>
    <property type="project" value="TreeGrafter"/>
</dbReference>
<feature type="region of interest" description="Disordered" evidence="13">
    <location>
        <begin position="532"/>
        <end position="555"/>
    </location>
</feature>
<feature type="domain" description="Peptidase C54 catalytic" evidence="14">
    <location>
        <begin position="344"/>
        <end position="772"/>
    </location>
</feature>
<evidence type="ECO:0000256" key="8">
    <source>
        <dbReference type="ARBA" id="ARBA00022807"/>
    </source>
</evidence>
<keyword evidence="16" id="KW-1185">Reference proteome</keyword>
<evidence type="ECO:0000256" key="3">
    <source>
        <dbReference type="ARBA" id="ARBA00010958"/>
    </source>
</evidence>
<sequence length="1165" mass="125691">MNNNKPPRAPPTPAPTPGPGQHEQQQQRSKLPKFLQKSTTRDRSKSVIDPIMQHSGGSGSVDSGVASSSSSGSMSMSAGSPTGETSSSSGAARHRGDRKTSKQKGTLKELKDERIGQIAHGQHSGRECELVDDGEGDMPVIIEPDSATNSPTSSRSRTRSERPLSASSSDSHPAVNYYPGHSAQRIPEPSMGSRLSGWFSHTFSTSSTDLSLPNILANTTPVMGTSKSKSGGGGGGGLGILTAARHGKGHLDKAMRYLLDSDATPDKSADPIWLLGVQHPGYEPPPPPPPSASPPPSSGRRSSLDIRRTTSIRNSVSSLRGATSSPEPTMMHQQKMAGAQWPPGFYSDFTSRIWLTYRTHYTPIRDQTLAQLEAEASGQLPPQPISASPRRWNILGGGEKGWTSDSGWGCMLRTGQSLLANALIHLHLGRDWRRPPHPVYTADYATYVKILTWFFDSTDVHCPFSVHRMALAGKELGKDVGQWFGPSTASGAIKTLVNAYAEAGLGVSVATDGVVYETDVLAASNAGPYMYRPSRIGTSSPTARRRRSAQQQLQQQQQQQQSLMSIWGQRPVLVLVGIRLGIDCVNPIYYDAVKALFAFPQSVGIAGGRPSSSYYFVGVQADNLFYLDPHHARPSVPFRPPPSNFEAQTLPRNFNHTPSSPADSPPSSYREPFTIPGSSSSRHVKASSSASSYVSQSRISPSTSQGSVSVSGQSSYGGLDPIQEHYITAYSPMELRTFHCDRVRKMPLSSLDPSMLIGFLCRDERDWRDLRERVTEMSRKYKTIFAIQDEPPSWPSDSDEMGMESVSDVDIDMDEPADSFSLSREPEGEDLGEGEGSDNADAGRRSAGREESKSRQSEEVTTEEDLVGPITPGPSSATQRFGDQQDQQMSKLEESVKGVDLEEDLLGDDEEWVDTEPDPNLPAPTPRPREAPNFPVLPVTMANSTATTASYVSASSSVSSLQVPQEFESGSRKGSPSRTSEPKKDEDKEKRKSTKMRSSKSTGKREASMSKSASQGQEKEKEFVPFPVVDDREPDDEDFHVLPSHPELSTASGASQSGFIQQRRRRTGSGESQNRTPLASVVAQADSSLSLNRGTNGNDNGSDNPGSNGNGNGYGYVHGYTSENGTAVSGTGYRIRNVFARDGGRTQSGGVRGIVASDLDDASDS</sequence>
<comment type="caution">
    <text evidence="15">The sequence shown here is derived from an EMBL/GenBank/DDBJ whole genome shotgun (WGS) entry which is preliminary data.</text>
</comment>
<feature type="compositionally biased region" description="Polar residues" evidence="13">
    <location>
        <begin position="1047"/>
        <end position="1060"/>
    </location>
</feature>
<dbReference type="GO" id="GO:0015031">
    <property type="term" value="P:protein transport"/>
    <property type="evidence" value="ECO:0007669"/>
    <property type="project" value="UniProtKB-KW"/>
</dbReference>
<dbReference type="SUPFAM" id="SSF54001">
    <property type="entry name" value="Cysteine proteinases"/>
    <property type="match status" value="1"/>
</dbReference>
<organism evidence="15 16">
    <name type="scientific">Sanghuangporus baumii</name>
    <name type="common">Phellinus baumii</name>
    <dbReference type="NCBI Taxonomy" id="108892"/>
    <lineage>
        <taxon>Eukaryota</taxon>
        <taxon>Fungi</taxon>
        <taxon>Dikarya</taxon>
        <taxon>Basidiomycota</taxon>
        <taxon>Agaricomycotina</taxon>
        <taxon>Agaricomycetes</taxon>
        <taxon>Hymenochaetales</taxon>
        <taxon>Hymenochaetaceae</taxon>
        <taxon>Sanghuangporus</taxon>
    </lineage>
</organism>
<feature type="compositionally biased region" description="Acidic residues" evidence="13">
    <location>
        <begin position="901"/>
        <end position="917"/>
    </location>
</feature>
<feature type="compositionally biased region" description="Basic and acidic residues" evidence="13">
    <location>
        <begin position="106"/>
        <end position="115"/>
    </location>
</feature>
<evidence type="ECO:0000259" key="14">
    <source>
        <dbReference type="Pfam" id="PF03416"/>
    </source>
</evidence>
<comment type="catalytic activity">
    <reaction evidence="11">
        <text>[protein]-C-terminal L-amino acid-glycyl-phosphatidylethanolamide + H2O = [protein]-C-terminal L-amino acid-glycine + a 1,2-diacyl-sn-glycero-3-phosphoethanolamine</text>
        <dbReference type="Rhea" id="RHEA:67548"/>
        <dbReference type="Rhea" id="RHEA-COMP:17323"/>
        <dbReference type="Rhea" id="RHEA-COMP:17324"/>
        <dbReference type="ChEBI" id="CHEBI:15377"/>
        <dbReference type="ChEBI" id="CHEBI:64612"/>
        <dbReference type="ChEBI" id="CHEBI:172940"/>
        <dbReference type="ChEBI" id="CHEBI:172941"/>
    </reaction>
    <physiologicalReaction direction="left-to-right" evidence="11">
        <dbReference type="Rhea" id="RHEA:67549"/>
    </physiologicalReaction>
</comment>
<evidence type="ECO:0000256" key="12">
    <source>
        <dbReference type="ARBA" id="ARBA00030240"/>
    </source>
</evidence>
<evidence type="ECO:0000313" key="15">
    <source>
        <dbReference type="EMBL" id="OCB90809.1"/>
    </source>
</evidence>
<feature type="compositionally biased region" description="Basic and acidic residues" evidence="13">
    <location>
        <begin position="891"/>
        <end position="900"/>
    </location>
</feature>
<keyword evidence="10" id="KW-0072">Autophagy</keyword>
<feature type="compositionally biased region" description="Pro residues" evidence="13">
    <location>
        <begin position="7"/>
        <end position="18"/>
    </location>
</feature>
<dbReference type="GO" id="GO:0016485">
    <property type="term" value="P:protein processing"/>
    <property type="evidence" value="ECO:0007669"/>
    <property type="project" value="TreeGrafter"/>
</dbReference>
<feature type="region of interest" description="Disordered" evidence="13">
    <location>
        <begin position="813"/>
        <end position="1118"/>
    </location>
</feature>
<dbReference type="GO" id="GO:0000423">
    <property type="term" value="P:mitophagy"/>
    <property type="evidence" value="ECO:0007669"/>
    <property type="project" value="TreeGrafter"/>
</dbReference>
<dbReference type="GO" id="GO:0000407">
    <property type="term" value="C:phagophore assembly site"/>
    <property type="evidence" value="ECO:0007669"/>
    <property type="project" value="UniProtKB-SubCell"/>
</dbReference>
<evidence type="ECO:0000256" key="5">
    <source>
        <dbReference type="ARBA" id="ARBA00022490"/>
    </source>
</evidence>
<dbReference type="GO" id="GO:0004197">
    <property type="term" value="F:cysteine-type endopeptidase activity"/>
    <property type="evidence" value="ECO:0007669"/>
    <property type="project" value="TreeGrafter"/>
</dbReference>
<dbReference type="Pfam" id="PF03416">
    <property type="entry name" value="Peptidase_C54"/>
    <property type="match status" value="1"/>
</dbReference>
<feature type="region of interest" description="Disordered" evidence="13">
    <location>
        <begin position="1"/>
        <end position="189"/>
    </location>
</feature>
<keyword evidence="5" id="KW-0963">Cytoplasm</keyword>
<feature type="compositionally biased region" description="Acidic residues" evidence="13">
    <location>
        <begin position="827"/>
        <end position="838"/>
    </location>
</feature>
<keyword evidence="4" id="KW-0813">Transport</keyword>
<dbReference type="InterPro" id="IPR038765">
    <property type="entry name" value="Papain-like_cys_pep_sf"/>
</dbReference>
<accession>A0A9Q5I3G1</accession>
<evidence type="ECO:0000256" key="7">
    <source>
        <dbReference type="ARBA" id="ARBA00022801"/>
    </source>
</evidence>
<proteinExistence type="inferred from homology"/>
<feature type="compositionally biased region" description="Pro residues" evidence="13">
    <location>
        <begin position="282"/>
        <end position="297"/>
    </location>
</feature>
<feature type="compositionally biased region" description="Low complexity" evidence="13">
    <location>
        <begin position="944"/>
        <end position="960"/>
    </location>
</feature>
<feature type="compositionally biased region" description="Basic and acidic residues" evidence="13">
    <location>
        <begin position="841"/>
        <end position="858"/>
    </location>
</feature>
<reference evidence="15" key="1">
    <citation type="submission" date="2016-06" db="EMBL/GenBank/DDBJ databases">
        <title>Draft Genome sequence of the fungus Inonotus baumii.</title>
        <authorList>
            <person name="Zhu H."/>
            <person name="Lin W."/>
        </authorList>
    </citation>
    <scope>NUCLEOTIDE SEQUENCE</scope>
    <source>
        <strain evidence="15">821</strain>
    </source>
</reference>
<feature type="compositionally biased region" description="Low complexity" evidence="13">
    <location>
        <begin position="1092"/>
        <end position="1107"/>
    </location>
</feature>
<evidence type="ECO:0000256" key="9">
    <source>
        <dbReference type="ARBA" id="ARBA00022927"/>
    </source>
</evidence>
<feature type="region of interest" description="Disordered" evidence="13">
    <location>
        <begin position="1142"/>
        <end position="1165"/>
    </location>
</feature>